<evidence type="ECO:0000313" key="10">
    <source>
        <dbReference type="Proteomes" id="UP000886885"/>
    </source>
</evidence>
<evidence type="ECO:0000256" key="6">
    <source>
        <dbReference type="ARBA" id="ARBA00023128"/>
    </source>
</evidence>
<keyword evidence="5" id="KW-0808">Transferase</keyword>
<keyword evidence="10" id="KW-1185">Reference proteome</keyword>
<protein>
    <recommendedName>
        <fullName evidence="3">type II protein arginine methyltransferase</fullName>
        <ecNumber evidence="3">2.1.1.320</ecNumber>
    </recommendedName>
</protein>
<organism evidence="9 10">
    <name type="scientific">Populus tomentosa</name>
    <name type="common">Chinese white poplar</name>
    <dbReference type="NCBI Taxonomy" id="118781"/>
    <lineage>
        <taxon>Eukaryota</taxon>
        <taxon>Viridiplantae</taxon>
        <taxon>Streptophyta</taxon>
        <taxon>Embryophyta</taxon>
        <taxon>Tracheophyta</taxon>
        <taxon>Spermatophyta</taxon>
        <taxon>Magnoliopsida</taxon>
        <taxon>eudicotyledons</taxon>
        <taxon>Gunneridae</taxon>
        <taxon>Pentapetalae</taxon>
        <taxon>rosids</taxon>
        <taxon>fabids</taxon>
        <taxon>Malpighiales</taxon>
        <taxon>Salicaceae</taxon>
        <taxon>Saliceae</taxon>
        <taxon>Populus</taxon>
    </lineage>
</organism>
<accession>A0A8X7Y2I1</accession>
<dbReference type="PANTHER" id="PTHR12049">
    <property type="entry name" value="PROTEIN ARGININE METHYLTRANSFERASE NDUFAF7, MITOCHONDRIAL"/>
    <property type="match status" value="1"/>
</dbReference>
<comment type="subcellular location">
    <subcellularLocation>
        <location evidence="1">Mitochondrion</location>
    </subcellularLocation>
</comment>
<gene>
    <name evidence="9" type="ORF">POTOM_054979</name>
</gene>
<dbReference type="GO" id="GO:0035243">
    <property type="term" value="F:protein-arginine omega-N symmetric methyltransferase activity"/>
    <property type="evidence" value="ECO:0007669"/>
    <property type="project" value="UniProtKB-EC"/>
</dbReference>
<dbReference type="PANTHER" id="PTHR12049:SF7">
    <property type="entry name" value="PROTEIN ARGININE METHYLTRANSFERASE NDUFAF7, MITOCHONDRIAL"/>
    <property type="match status" value="1"/>
</dbReference>
<comment type="caution">
    <text evidence="9">The sequence shown here is derived from an EMBL/GenBank/DDBJ whole genome shotgun (WGS) entry which is preliminary data.</text>
</comment>
<evidence type="ECO:0000256" key="1">
    <source>
        <dbReference type="ARBA" id="ARBA00004173"/>
    </source>
</evidence>
<dbReference type="EC" id="2.1.1.320" evidence="3"/>
<evidence type="ECO:0000256" key="3">
    <source>
        <dbReference type="ARBA" id="ARBA00011935"/>
    </source>
</evidence>
<feature type="transmembrane region" description="Helical" evidence="8">
    <location>
        <begin position="91"/>
        <end position="109"/>
    </location>
</feature>
<keyword evidence="8" id="KW-1133">Transmembrane helix</keyword>
<keyword evidence="8" id="KW-0812">Transmembrane</keyword>
<dbReference type="GO" id="GO:0005739">
    <property type="term" value="C:mitochondrion"/>
    <property type="evidence" value="ECO:0007669"/>
    <property type="project" value="UniProtKB-SubCell"/>
</dbReference>
<dbReference type="OrthoDB" id="438553at2759"/>
<evidence type="ECO:0000256" key="8">
    <source>
        <dbReference type="SAM" id="Phobius"/>
    </source>
</evidence>
<proteinExistence type="inferred from homology"/>
<evidence type="ECO:0000256" key="7">
    <source>
        <dbReference type="ARBA" id="ARBA00048612"/>
    </source>
</evidence>
<evidence type="ECO:0000256" key="4">
    <source>
        <dbReference type="ARBA" id="ARBA00022603"/>
    </source>
</evidence>
<dbReference type="EMBL" id="JAAWWB010000034">
    <property type="protein sequence ID" value="KAG6741702.1"/>
    <property type="molecule type" value="Genomic_DNA"/>
</dbReference>
<keyword evidence="6" id="KW-0496">Mitochondrion</keyword>
<evidence type="ECO:0000256" key="5">
    <source>
        <dbReference type="ARBA" id="ARBA00022679"/>
    </source>
</evidence>
<dbReference type="Proteomes" id="UP000886885">
    <property type="component" value="Chromosome 17D"/>
</dbReference>
<feature type="transmembrane region" description="Helical" evidence="8">
    <location>
        <begin position="121"/>
        <end position="141"/>
    </location>
</feature>
<comment type="catalytic activity">
    <reaction evidence="7">
        <text>L-arginyl-[protein] + 2 S-adenosyl-L-methionine = N(omega),N(omega)'-dimethyl-L-arginyl-[protein] + 2 S-adenosyl-L-homocysteine + 2 H(+)</text>
        <dbReference type="Rhea" id="RHEA:48108"/>
        <dbReference type="Rhea" id="RHEA-COMP:10532"/>
        <dbReference type="Rhea" id="RHEA-COMP:11992"/>
        <dbReference type="ChEBI" id="CHEBI:15378"/>
        <dbReference type="ChEBI" id="CHEBI:29965"/>
        <dbReference type="ChEBI" id="CHEBI:57856"/>
        <dbReference type="ChEBI" id="CHEBI:59789"/>
        <dbReference type="ChEBI" id="CHEBI:88221"/>
        <dbReference type="EC" id="2.1.1.320"/>
    </reaction>
</comment>
<dbReference type="GO" id="GO:0032259">
    <property type="term" value="P:methylation"/>
    <property type="evidence" value="ECO:0007669"/>
    <property type="project" value="UniProtKB-KW"/>
</dbReference>
<feature type="transmembrane region" description="Helical" evidence="8">
    <location>
        <begin position="54"/>
        <end position="70"/>
    </location>
</feature>
<dbReference type="InterPro" id="IPR003788">
    <property type="entry name" value="NDUFAF7"/>
</dbReference>
<sequence length="718" mass="79972">MLPNHFHGENPTSLARNSCNICSESLRFTQSIAYFYLTFNSIRTIWRAYMHNDIPMVAFIVFAYFGYFIVDHCLTVFNRLPSDEESPKKELLRVTIWSLTSAIMFGFAYQFSTFMGPTVAVLMYGIAIVSSAVLFYAHFIYDAHRGSKAFCSVKSSKVLQFPSPADRDIDPDIKTPTTAFVDDKVTDQYPTSTSISIDRSDLYNLPDHSHEPTSESELVKHLKGIIKFRGGPISVAEYMEEVLTNPKFGFYISRDVFGTEGDFITSPEVSQMFGEVNEFLLNFGNTCVIELHGTCETFTSFLRSSRQLGSHCTERAFVMVGVWAMCLWEQMGRPKQVNLVELGPGRGTLMADLLRGASKFKSFTESLHVHLVECSPMLQKLQHHNLKCLDEDDSGYGVEKRTISTLAGTLVSWHALLEQVPSGLPSIIIAHEFYDALPVHQFQRASRGWCEKMVDVSEDSMFRFVLSPQPTPATLYLMKRCKWAAPEEIEKLSHIEVCPKAMDLTHAIADRISCDGGGALIIDYGLNGVVSDSLQVKSLTIVFGASASIMDRKIALLTRRFAFIGFTFTALKTLSAGLSQSITLDPSILSLTTSVQAIRKHKFINILDDPGSADLSAYVDFASIRHSAEEVSDISVHGPITQSQFLGALGINFRVESLLQNCTDEQADSLRTGYWRLVGEGEAPFWEGPDEQVPIGMGTRYLAMAIVNTKQGVPVPFQ</sequence>
<reference evidence="9" key="1">
    <citation type="journal article" date="2020" name="bioRxiv">
        <title>Hybrid origin of Populus tomentosa Carr. identified through genome sequencing and phylogenomic analysis.</title>
        <authorList>
            <person name="An X."/>
            <person name="Gao K."/>
            <person name="Chen Z."/>
            <person name="Li J."/>
            <person name="Yang X."/>
            <person name="Yang X."/>
            <person name="Zhou J."/>
            <person name="Guo T."/>
            <person name="Zhao T."/>
            <person name="Huang S."/>
            <person name="Miao D."/>
            <person name="Khan W.U."/>
            <person name="Rao P."/>
            <person name="Ye M."/>
            <person name="Lei B."/>
            <person name="Liao W."/>
            <person name="Wang J."/>
            <person name="Ji L."/>
            <person name="Li Y."/>
            <person name="Guo B."/>
            <person name="Mustafa N.S."/>
            <person name="Li S."/>
            <person name="Yun Q."/>
            <person name="Keller S.R."/>
            <person name="Mao J."/>
            <person name="Zhang R."/>
            <person name="Strauss S.H."/>
        </authorList>
    </citation>
    <scope>NUCLEOTIDE SEQUENCE</scope>
    <source>
        <strain evidence="9">GM15</strain>
        <tissue evidence="9">Leaf</tissue>
    </source>
</reference>
<dbReference type="GO" id="GO:0032981">
    <property type="term" value="P:mitochondrial respiratory chain complex I assembly"/>
    <property type="evidence" value="ECO:0007669"/>
    <property type="project" value="TreeGrafter"/>
</dbReference>
<evidence type="ECO:0000313" key="9">
    <source>
        <dbReference type="EMBL" id="KAG6741702.1"/>
    </source>
</evidence>
<dbReference type="Pfam" id="PF20100">
    <property type="entry name" value="DUF6490"/>
    <property type="match status" value="1"/>
</dbReference>
<name>A0A8X7Y2I1_POPTO</name>
<keyword evidence="8" id="KW-0472">Membrane</keyword>
<dbReference type="AlphaFoldDB" id="A0A8X7Y2I1"/>
<dbReference type="InterPro" id="IPR045501">
    <property type="entry name" value="DUF6490"/>
</dbReference>
<comment type="similarity">
    <text evidence="2">Belongs to the NDUFAF7 family.</text>
</comment>
<keyword evidence="4" id="KW-0489">Methyltransferase</keyword>
<dbReference type="Pfam" id="PF02636">
    <property type="entry name" value="Methyltransf_28"/>
    <property type="match status" value="2"/>
</dbReference>
<evidence type="ECO:0000256" key="2">
    <source>
        <dbReference type="ARBA" id="ARBA00005891"/>
    </source>
</evidence>